<organism evidence="9 10">
    <name type="scientific">Lipomyces starkeyi NRRL Y-11557</name>
    <dbReference type="NCBI Taxonomy" id="675824"/>
    <lineage>
        <taxon>Eukaryota</taxon>
        <taxon>Fungi</taxon>
        <taxon>Dikarya</taxon>
        <taxon>Ascomycota</taxon>
        <taxon>Saccharomycotina</taxon>
        <taxon>Lipomycetes</taxon>
        <taxon>Lipomycetales</taxon>
        <taxon>Lipomycetaceae</taxon>
        <taxon>Lipomyces</taxon>
    </lineage>
</organism>
<evidence type="ECO:0000259" key="8">
    <source>
        <dbReference type="Pfam" id="PF08546"/>
    </source>
</evidence>
<dbReference type="EC" id="1.1.1.169" evidence="2"/>
<dbReference type="PANTHER" id="PTHR43765">
    <property type="entry name" value="2-DEHYDROPANTOATE 2-REDUCTASE-RELATED"/>
    <property type="match status" value="1"/>
</dbReference>
<protein>
    <recommendedName>
        <fullName evidence="2">2-dehydropantoate 2-reductase</fullName>
        <ecNumber evidence="2">1.1.1.169</ecNumber>
    </recommendedName>
    <alternativeName>
        <fullName evidence="5">Ketopantoate reductase</fullName>
    </alternativeName>
</protein>
<dbReference type="EMBL" id="KV454293">
    <property type="protein sequence ID" value="ODQ73842.1"/>
    <property type="molecule type" value="Genomic_DNA"/>
</dbReference>
<keyword evidence="10" id="KW-1185">Reference proteome</keyword>
<reference evidence="9 10" key="1">
    <citation type="journal article" date="2016" name="Proc. Natl. Acad. Sci. U.S.A.">
        <title>Comparative genomics of biotechnologically important yeasts.</title>
        <authorList>
            <person name="Riley R."/>
            <person name="Haridas S."/>
            <person name="Wolfe K.H."/>
            <person name="Lopes M.R."/>
            <person name="Hittinger C.T."/>
            <person name="Goeker M."/>
            <person name="Salamov A.A."/>
            <person name="Wisecaver J.H."/>
            <person name="Long T.M."/>
            <person name="Calvey C.H."/>
            <person name="Aerts A.L."/>
            <person name="Barry K.W."/>
            <person name="Choi C."/>
            <person name="Clum A."/>
            <person name="Coughlan A.Y."/>
            <person name="Deshpande S."/>
            <person name="Douglass A.P."/>
            <person name="Hanson S.J."/>
            <person name="Klenk H.-P."/>
            <person name="LaButti K.M."/>
            <person name="Lapidus A."/>
            <person name="Lindquist E.A."/>
            <person name="Lipzen A.M."/>
            <person name="Meier-Kolthoff J.P."/>
            <person name="Ohm R.A."/>
            <person name="Otillar R.P."/>
            <person name="Pangilinan J.L."/>
            <person name="Peng Y."/>
            <person name="Rokas A."/>
            <person name="Rosa C.A."/>
            <person name="Scheuner C."/>
            <person name="Sibirny A.A."/>
            <person name="Slot J.C."/>
            <person name="Stielow J.B."/>
            <person name="Sun H."/>
            <person name="Kurtzman C.P."/>
            <person name="Blackwell M."/>
            <person name="Grigoriev I.V."/>
            <person name="Jeffries T.W."/>
        </authorList>
    </citation>
    <scope>NUCLEOTIDE SEQUENCE [LARGE SCALE GENOMIC DNA]</scope>
    <source>
        <strain evidence="9 10">NRRL Y-11557</strain>
    </source>
</reference>
<dbReference type="GO" id="GO:0015940">
    <property type="term" value="P:pantothenate biosynthetic process"/>
    <property type="evidence" value="ECO:0007669"/>
    <property type="project" value="InterPro"/>
</dbReference>
<dbReference type="SUPFAM" id="SSF48179">
    <property type="entry name" value="6-phosphogluconate dehydrogenase C-terminal domain-like"/>
    <property type="match status" value="1"/>
</dbReference>
<evidence type="ECO:0000259" key="7">
    <source>
        <dbReference type="Pfam" id="PF02558"/>
    </source>
</evidence>
<dbReference type="GO" id="GO:0050661">
    <property type="term" value="F:NADP binding"/>
    <property type="evidence" value="ECO:0007669"/>
    <property type="project" value="TreeGrafter"/>
</dbReference>
<dbReference type="AlphaFoldDB" id="A0A1E3Q9L3"/>
<dbReference type="InterPro" id="IPR013332">
    <property type="entry name" value="KPR_N"/>
</dbReference>
<dbReference type="InterPro" id="IPR013328">
    <property type="entry name" value="6PGD_dom2"/>
</dbReference>
<dbReference type="Pfam" id="PF02558">
    <property type="entry name" value="ApbA"/>
    <property type="match status" value="1"/>
</dbReference>
<proteinExistence type="inferred from homology"/>
<accession>A0A1E3Q9L3</accession>
<dbReference type="SUPFAM" id="SSF51735">
    <property type="entry name" value="NAD(P)-binding Rossmann-fold domains"/>
    <property type="match status" value="1"/>
</dbReference>
<feature type="domain" description="Ketopantoate reductase C-terminal" evidence="8">
    <location>
        <begin position="300"/>
        <end position="432"/>
    </location>
</feature>
<dbReference type="InterPro" id="IPR003710">
    <property type="entry name" value="ApbA"/>
</dbReference>
<evidence type="ECO:0000313" key="10">
    <source>
        <dbReference type="Proteomes" id="UP000094385"/>
    </source>
</evidence>
<dbReference type="NCBIfam" id="TIGR00745">
    <property type="entry name" value="apbA_panE"/>
    <property type="match status" value="1"/>
</dbReference>
<comment type="similarity">
    <text evidence="1">Belongs to the ketopantoate reductase family.</text>
</comment>
<feature type="domain" description="Ketopantoate reductase N-terminal" evidence="7">
    <location>
        <begin position="72"/>
        <end position="237"/>
    </location>
</feature>
<evidence type="ECO:0000313" key="9">
    <source>
        <dbReference type="EMBL" id="ODQ73842.1"/>
    </source>
</evidence>
<dbReference type="InterPro" id="IPR013752">
    <property type="entry name" value="KPA_reductase"/>
</dbReference>
<evidence type="ECO:0000256" key="5">
    <source>
        <dbReference type="ARBA" id="ARBA00032024"/>
    </source>
</evidence>
<dbReference type="InterPro" id="IPR050838">
    <property type="entry name" value="Ketopantoate_reductase"/>
</dbReference>
<evidence type="ECO:0000256" key="6">
    <source>
        <dbReference type="SAM" id="MobiDB-lite"/>
    </source>
</evidence>
<dbReference type="Proteomes" id="UP000094385">
    <property type="component" value="Unassembled WGS sequence"/>
</dbReference>
<dbReference type="PANTHER" id="PTHR43765:SF2">
    <property type="entry name" value="2-DEHYDROPANTOATE 2-REDUCTASE"/>
    <property type="match status" value="1"/>
</dbReference>
<dbReference type="Gene3D" id="1.10.1040.10">
    <property type="entry name" value="N-(1-d-carboxylethyl)-l-norvaline Dehydrogenase, domain 2"/>
    <property type="match status" value="1"/>
</dbReference>
<keyword evidence="3" id="KW-0521">NADP</keyword>
<dbReference type="InterPro" id="IPR036291">
    <property type="entry name" value="NAD(P)-bd_dom_sf"/>
</dbReference>
<feature type="region of interest" description="Disordered" evidence="6">
    <location>
        <begin position="628"/>
        <end position="652"/>
    </location>
</feature>
<dbReference type="GO" id="GO:0005739">
    <property type="term" value="C:mitochondrion"/>
    <property type="evidence" value="ECO:0007669"/>
    <property type="project" value="TreeGrafter"/>
</dbReference>
<evidence type="ECO:0000256" key="4">
    <source>
        <dbReference type="ARBA" id="ARBA00023002"/>
    </source>
</evidence>
<dbReference type="OrthoDB" id="73846at2759"/>
<evidence type="ECO:0000256" key="2">
    <source>
        <dbReference type="ARBA" id="ARBA00013014"/>
    </source>
</evidence>
<dbReference type="Pfam" id="PF08546">
    <property type="entry name" value="ApbA_C"/>
    <property type="match status" value="1"/>
</dbReference>
<evidence type="ECO:0000256" key="3">
    <source>
        <dbReference type="ARBA" id="ARBA00022857"/>
    </source>
</evidence>
<dbReference type="STRING" id="675824.A0A1E3Q9L3"/>
<sequence>MRNKQIHGALSRMARQGSSADSLRSAYYRWQGKNFYKDWKQQRIDSTGPSVPKREHKVKLLKAHHDIFRNTVAVLGVGSVGGFVAWALKRSPVKARIAVILRSRNQALEFHKSKYKISVNRQFGGRSFTEDAGPFRMVRFKHARHSLIRIYNLIVCTKAHDTLDAIKNLRDRRTIDAKANIVLLQNGLGLVEDIKALWPLPEYRPNIIVGINTHGCSPGLKPFSIFHRGIGSIQYSVLPRYDTEKLAVPNMDLQTCEQSSRLNYLSDRKNLQAWNTKYIMTVLNSSPDLGAVQVPYKELLASQMDKMLINCCINPLTALMDVDNGEIGRSTYLMALSRMIIAEAASVLRNLPEMKIYFTEYELEELLNPITVWKKVVAVAKNTALNVSSMRQDIRNYKVTEIDFLNGFIVQEGARRKIYTPVSRVITLLVKKLGQQVRNRDKLTLASPLEADHSQLYAKNLSVDPVIAHDLKKEERNNFSLGPVSIMDKQIAEQNSQSEVMPPDQELPDVQLEPAWTVNPFISPANDFDRPVNMKLKEKILRRFRRLALRKRGLWIGSLSQPLRKVERSRPFQKFARVYNGPVRLRPYASSTISRKANERVKRREDARHDGIMEGLHREKEIAKLLREGLRQKKPNSDDNFMDKTQPDKAQE</sequence>
<keyword evidence="4" id="KW-0560">Oxidoreductase</keyword>
<dbReference type="GO" id="GO:0008677">
    <property type="term" value="F:2-dehydropantoate 2-reductase activity"/>
    <property type="evidence" value="ECO:0007669"/>
    <property type="project" value="UniProtKB-EC"/>
</dbReference>
<gene>
    <name evidence="9" type="ORF">LIPSTDRAFT_70900</name>
</gene>
<dbReference type="InterPro" id="IPR008927">
    <property type="entry name" value="6-PGluconate_DH-like_C_sf"/>
</dbReference>
<dbReference type="Gene3D" id="3.40.50.720">
    <property type="entry name" value="NAD(P)-binding Rossmann-like Domain"/>
    <property type="match status" value="1"/>
</dbReference>
<evidence type="ECO:0000256" key="1">
    <source>
        <dbReference type="ARBA" id="ARBA00007870"/>
    </source>
</evidence>
<name>A0A1E3Q9L3_LIPST</name>